<proteinExistence type="predicted"/>
<dbReference type="eggNOG" id="ENOG5030BJ2">
    <property type="taxonomic scope" value="Bacteria"/>
</dbReference>
<evidence type="ECO:0000256" key="1">
    <source>
        <dbReference type="SAM" id="Phobius"/>
    </source>
</evidence>
<dbReference type="Proteomes" id="UP000016361">
    <property type="component" value="Unassembled WGS sequence"/>
</dbReference>
<evidence type="ECO:0000313" key="3">
    <source>
        <dbReference type="Proteomes" id="UP000016361"/>
    </source>
</evidence>
<dbReference type="PATRIC" id="fig|1423780.4.peg.118"/>
<keyword evidence="1" id="KW-1133">Transmembrane helix</keyword>
<dbReference type="RefSeq" id="WP_020281747.1">
    <property type="nucleotide sequence ID" value="NZ_AZED01000008.1"/>
</dbReference>
<keyword evidence="1" id="KW-0812">Transmembrane</keyword>
<feature type="transmembrane region" description="Helical" evidence="1">
    <location>
        <begin position="44"/>
        <end position="61"/>
    </location>
</feature>
<dbReference type="STRING" id="1423780.FD05_GL000119"/>
<dbReference type="AlphaFoldDB" id="S4NJ28"/>
<gene>
    <name evidence="2" type="ORF">LOT_1845</name>
</gene>
<protein>
    <submittedName>
        <fullName evidence="2">Uncharacterized protein</fullName>
    </submittedName>
</protein>
<organism evidence="2 3">
    <name type="scientific">Lentilactobacillus otakiensis DSM 19908 = JCM 15040</name>
    <dbReference type="NCBI Taxonomy" id="1423780"/>
    <lineage>
        <taxon>Bacteria</taxon>
        <taxon>Bacillati</taxon>
        <taxon>Bacillota</taxon>
        <taxon>Bacilli</taxon>
        <taxon>Lactobacillales</taxon>
        <taxon>Lactobacillaceae</taxon>
        <taxon>Lentilactobacillus</taxon>
    </lineage>
</organism>
<dbReference type="OrthoDB" id="9943291at2"/>
<keyword evidence="1" id="KW-0472">Membrane</keyword>
<dbReference type="EMBL" id="BASH01000006">
    <property type="protein sequence ID" value="GAD17307.1"/>
    <property type="molecule type" value="Genomic_DNA"/>
</dbReference>
<reference evidence="3" key="1">
    <citation type="journal article" date="2013" name="Genome Announc.">
        <title>Draft Genome Sequence of D-Branched-Chain Amino Acid Producer Lactobacillus otakiensis JCM 15040T, Isolated from a Traditional Japanese Pickle.</title>
        <authorList>
            <person name="Doi K."/>
            <person name="Mori K."/>
            <person name="Mutaguchi Y."/>
            <person name="Tashiro K."/>
            <person name="Fujino Y."/>
            <person name="Ohmori T."/>
            <person name="Kuhara S."/>
            <person name="Ohshima T."/>
        </authorList>
    </citation>
    <scope>NUCLEOTIDE SEQUENCE [LARGE SCALE GENOMIC DNA]</scope>
    <source>
        <strain evidence="3">JCM 15040</strain>
    </source>
</reference>
<keyword evidence="3" id="KW-1185">Reference proteome</keyword>
<accession>S4NJ28</accession>
<feature type="transmembrane region" description="Helical" evidence="1">
    <location>
        <begin position="21"/>
        <end position="38"/>
    </location>
</feature>
<evidence type="ECO:0000313" key="2">
    <source>
        <dbReference type="EMBL" id="GAD17307.1"/>
    </source>
</evidence>
<dbReference type="GeneID" id="301047415"/>
<name>S4NJ28_9LACO</name>
<sequence length="65" mass="7364">MDQIREKHPQSQNTYNQENHWLGLSIGLVVGLAIDALFSFRTGTFFTFVGIVLGMSGFLDFKKNK</sequence>
<comment type="caution">
    <text evidence="2">The sequence shown here is derived from an EMBL/GenBank/DDBJ whole genome shotgun (WGS) entry which is preliminary data.</text>
</comment>